<dbReference type="AlphaFoldDB" id="A0A1E7REH7"/>
<evidence type="ECO:0000256" key="1">
    <source>
        <dbReference type="ARBA" id="ARBA00022723"/>
    </source>
</evidence>
<dbReference type="NCBIfam" id="TIGR01484">
    <property type="entry name" value="HAD-SF-IIB"/>
    <property type="match status" value="1"/>
</dbReference>
<reference evidence="4 5" key="1">
    <citation type="submission" date="2016-09" db="EMBL/GenBank/DDBJ databases">
        <authorList>
            <person name="Capua I."/>
            <person name="De Benedictis P."/>
            <person name="Joannis T."/>
            <person name="Lombin L.H."/>
            <person name="Cattoli G."/>
        </authorList>
    </citation>
    <scope>NUCLEOTIDE SEQUENCE [LARGE SCALE GENOMIC DNA]</scope>
    <source>
        <strain evidence="4 5">ANC 4671</strain>
    </source>
</reference>
<dbReference type="InterPro" id="IPR006379">
    <property type="entry name" value="HAD-SF_hydro_IIB"/>
</dbReference>
<keyword evidence="3" id="KW-0460">Magnesium</keyword>
<dbReference type="PANTHER" id="PTHR10000">
    <property type="entry name" value="PHOSPHOSERINE PHOSPHATASE"/>
    <property type="match status" value="1"/>
</dbReference>
<dbReference type="STRING" id="1262585.BJI46_08395"/>
<organism evidence="4 5">
    <name type="scientific">Acinetobacter qingfengensis</name>
    <dbReference type="NCBI Taxonomy" id="1262585"/>
    <lineage>
        <taxon>Bacteria</taxon>
        <taxon>Pseudomonadati</taxon>
        <taxon>Pseudomonadota</taxon>
        <taxon>Gammaproteobacteria</taxon>
        <taxon>Moraxellales</taxon>
        <taxon>Moraxellaceae</taxon>
        <taxon>Acinetobacter</taxon>
    </lineage>
</organism>
<dbReference type="GO" id="GO:0051479">
    <property type="term" value="P:mannosylglycerate biosynthetic process"/>
    <property type="evidence" value="ECO:0007669"/>
    <property type="project" value="InterPro"/>
</dbReference>
<keyword evidence="2" id="KW-0378">Hydrolase</keyword>
<proteinExistence type="predicted"/>
<dbReference type="SFLD" id="SFLDG01142">
    <property type="entry name" value="C2.B.2:_Mannosyl-3-phosphoglyc"/>
    <property type="match status" value="1"/>
</dbReference>
<dbReference type="Pfam" id="PF08282">
    <property type="entry name" value="Hydrolase_3"/>
    <property type="match status" value="1"/>
</dbReference>
<keyword evidence="1" id="KW-0479">Metal-binding</keyword>
<evidence type="ECO:0000256" key="3">
    <source>
        <dbReference type="ARBA" id="ARBA00022842"/>
    </source>
</evidence>
<comment type="caution">
    <text evidence="4">The sequence shown here is derived from an EMBL/GenBank/DDBJ whole genome shotgun (WGS) entry which is preliminary data.</text>
</comment>
<evidence type="ECO:0000313" key="4">
    <source>
        <dbReference type="EMBL" id="OEY97764.1"/>
    </source>
</evidence>
<dbReference type="PANTHER" id="PTHR10000:SF8">
    <property type="entry name" value="HAD SUPERFAMILY HYDROLASE-LIKE, TYPE 3"/>
    <property type="match status" value="1"/>
</dbReference>
<dbReference type="GO" id="GO:0050531">
    <property type="term" value="F:mannosyl-3-phosphoglycerate phosphatase activity"/>
    <property type="evidence" value="ECO:0007669"/>
    <property type="project" value="InterPro"/>
</dbReference>
<sequence length="268" mass="31273">MLPTSLSWMIVTDLDGSLLDHDTYRWDAAQTWLDRFVIHHIPVVFCTSKTATEVQQLQMQMQLIDMPYICENGGIFYVDGEHHIVSTQQHKQDYSQIVSQLQNIREQYAWQYSGFADVEVQQIIAWTGLDSQSAMYAKQRQASEPILWQDTDENLQKFKEQLALRKLDLIKGGRFWHVMNQGSDKYHALQQLLAYYQQQNLEFRTIGLGDSPNDALFLQHTDCSVVIQSKYADRIQLDQHEHVYYTQNTGPQGWAEGLDYFLTSLREQ</sequence>
<dbReference type="EMBL" id="MKKK01000004">
    <property type="protein sequence ID" value="OEY97764.1"/>
    <property type="molecule type" value="Genomic_DNA"/>
</dbReference>
<name>A0A1E7REH7_9GAMM</name>
<dbReference type="GO" id="GO:0005829">
    <property type="term" value="C:cytosol"/>
    <property type="evidence" value="ECO:0007669"/>
    <property type="project" value="TreeGrafter"/>
</dbReference>
<dbReference type="InterPro" id="IPR023214">
    <property type="entry name" value="HAD_sf"/>
</dbReference>
<dbReference type="Gene3D" id="3.30.980.20">
    <property type="entry name" value="Putative mannosyl-3-phosphoglycerate phosphatase, domain 2"/>
    <property type="match status" value="1"/>
</dbReference>
<accession>A0A1E7REH7</accession>
<dbReference type="OrthoDB" id="193379at2"/>
<gene>
    <name evidence="4" type="ORF">BJI46_08395</name>
</gene>
<dbReference type="SFLD" id="SFLDG01140">
    <property type="entry name" value="C2.B:_Phosphomannomutase_and_P"/>
    <property type="match status" value="1"/>
</dbReference>
<dbReference type="RefSeq" id="WP_070068829.1">
    <property type="nucleotide sequence ID" value="NZ_MKKK01000004.1"/>
</dbReference>
<keyword evidence="5" id="KW-1185">Reference proteome</keyword>
<dbReference type="NCBIfam" id="TIGR01486">
    <property type="entry name" value="HAD-SF-IIB-MPGP"/>
    <property type="match status" value="1"/>
</dbReference>
<protein>
    <submittedName>
        <fullName evidence="4">Mannosyl-3-phosphoglycerate phosphatase</fullName>
    </submittedName>
</protein>
<dbReference type="InterPro" id="IPR036412">
    <property type="entry name" value="HAD-like_sf"/>
</dbReference>
<dbReference type="Gene3D" id="3.40.50.1000">
    <property type="entry name" value="HAD superfamily/HAD-like"/>
    <property type="match status" value="1"/>
</dbReference>
<dbReference type="InterPro" id="IPR006381">
    <property type="entry name" value="HAD-SF-IIB-MPGP"/>
</dbReference>
<dbReference type="Proteomes" id="UP000185895">
    <property type="component" value="Unassembled WGS sequence"/>
</dbReference>
<dbReference type="SUPFAM" id="SSF56784">
    <property type="entry name" value="HAD-like"/>
    <property type="match status" value="1"/>
</dbReference>
<dbReference type="SFLD" id="SFLDS00003">
    <property type="entry name" value="Haloacid_Dehalogenase"/>
    <property type="match status" value="1"/>
</dbReference>
<evidence type="ECO:0000313" key="5">
    <source>
        <dbReference type="Proteomes" id="UP000185895"/>
    </source>
</evidence>
<evidence type="ECO:0000256" key="2">
    <source>
        <dbReference type="ARBA" id="ARBA00022801"/>
    </source>
</evidence>
<dbReference type="GO" id="GO:0000287">
    <property type="term" value="F:magnesium ion binding"/>
    <property type="evidence" value="ECO:0007669"/>
    <property type="project" value="TreeGrafter"/>
</dbReference>